<protein>
    <submittedName>
        <fullName evidence="4">Zinc-binding dehydrogenase</fullName>
    </submittedName>
</protein>
<evidence type="ECO:0000259" key="3">
    <source>
        <dbReference type="Pfam" id="PF00107"/>
    </source>
</evidence>
<dbReference type="InterPro" id="IPR011032">
    <property type="entry name" value="GroES-like_sf"/>
</dbReference>
<keyword evidence="5" id="KW-1185">Reference proteome</keyword>
<dbReference type="InterPro" id="IPR036291">
    <property type="entry name" value="NAD(P)-bd_dom_sf"/>
</dbReference>
<keyword evidence="2" id="KW-0560">Oxidoreductase</keyword>
<dbReference type="EMBL" id="VJXR01000001">
    <property type="protein sequence ID" value="TRW47684.1"/>
    <property type="molecule type" value="Genomic_DNA"/>
</dbReference>
<sequence>MWAHRLVRPRTFETIETPRPAAAELADDDVMLRTQVGAICGSDLPYFGGAVSPLFDDDAALAPHVPGYPLHEVVGEVVWSRDPDLPVGTRAVGWATSTNALAEYVVTKAGSLMAVSDGLSSADAVILQPLACVTDALRALGDLSGLRVAVIGLGPFGLLFCHVAKAFGAATTVGVDPVDRSRVARAFGVDQLVNSRSDRWSRTITDIERPDLVIEAVGHQTSTLTDAIRAAAPHGRVFCFGVPDEPVYPLPMQEVFRKSLKVSAGIVTERRKSLRAAERYLAEHPELRELYVTHTFSSDDVQRAFECAARPTPERIKVRLVMADA</sequence>
<organism evidence="4 5">
    <name type="scientific">Georgenia yuyongxinii</name>
    <dbReference type="NCBI Taxonomy" id="2589797"/>
    <lineage>
        <taxon>Bacteria</taxon>
        <taxon>Bacillati</taxon>
        <taxon>Actinomycetota</taxon>
        <taxon>Actinomycetes</taxon>
        <taxon>Micrococcales</taxon>
        <taxon>Bogoriellaceae</taxon>
        <taxon>Georgenia</taxon>
    </lineage>
</organism>
<dbReference type="InterPro" id="IPR013149">
    <property type="entry name" value="ADH-like_C"/>
</dbReference>
<dbReference type="SUPFAM" id="SSF50129">
    <property type="entry name" value="GroES-like"/>
    <property type="match status" value="1"/>
</dbReference>
<dbReference type="Pfam" id="PF00107">
    <property type="entry name" value="ADH_zinc_N"/>
    <property type="match status" value="1"/>
</dbReference>
<feature type="domain" description="Alcohol dehydrogenase-like C-terminal" evidence="3">
    <location>
        <begin position="157"/>
        <end position="276"/>
    </location>
</feature>
<dbReference type="PANTHER" id="PTHR43401:SF2">
    <property type="entry name" value="L-THREONINE 3-DEHYDROGENASE"/>
    <property type="match status" value="1"/>
</dbReference>
<dbReference type="GO" id="GO:0016491">
    <property type="term" value="F:oxidoreductase activity"/>
    <property type="evidence" value="ECO:0007669"/>
    <property type="project" value="UniProtKB-KW"/>
</dbReference>
<evidence type="ECO:0000256" key="2">
    <source>
        <dbReference type="ARBA" id="ARBA00023002"/>
    </source>
</evidence>
<evidence type="ECO:0000256" key="1">
    <source>
        <dbReference type="ARBA" id="ARBA00001947"/>
    </source>
</evidence>
<dbReference type="Proteomes" id="UP000318693">
    <property type="component" value="Unassembled WGS sequence"/>
</dbReference>
<dbReference type="AlphaFoldDB" id="A0A552WY40"/>
<gene>
    <name evidence="4" type="ORF">FJ693_00635</name>
</gene>
<evidence type="ECO:0000313" key="5">
    <source>
        <dbReference type="Proteomes" id="UP000318693"/>
    </source>
</evidence>
<dbReference type="InterPro" id="IPR050129">
    <property type="entry name" value="Zn_alcohol_dh"/>
</dbReference>
<dbReference type="SUPFAM" id="SSF51735">
    <property type="entry name" value="NAD(P)-binding Rossmann-fold domains"/>
    <property type="match status" value="1"/>
</dbReference>
<comment type="cofactor">
    <cofactor evidence="1">
        <name>Zn(2+)</name>
        <dbReference type="ChEBI" id="CHEBI:29105"/>
    </cofactor>
</comment>
<proteinExistence type="predicted"/>
<name>A0A552WY40_9MICO</name>
<accession>A0A552WY40</accession>
<dbReference type="PANTHER" id="PTHR43401">
    <property type="entry name" value="L-THREONINE 3-DEHYDROGENASE"/>
    <property type="match status" value="1"/>
</dbReference>
<dbReference type="Gene3D" id="3.40.50.720">
    <property type="entry name" value="NAD(P)-binding Rossmann-like Domain"/>
    <property type="match status" value="1"/>
</dbReference>
<evidence type="ECO:0000313" key="4">
    <source>
        <dbReference type="EMBL" id="TRW47684.1"/>
    </source>
</evidence>
<reference evidence="4 5" key="1">
    <citation type="submission" date="2019-07" db="EMBL/GenBank/DDBJ databases">
        <title>Georgenia wutianyii sp. nov. and Georgenia *** sp. nov. isolated from plateau pika (Ochotona curzoniae) in the Qinghai-Tibet plateau of China.</title>
        <authorList>
            <person name="Tian Z."/>
        </authorList>
    </citation>
    <scope>NUCLEOTIDE SEQUENCE [LARGE SCALE GENOMIC DNA]</scope>
    <source>
        <strain evidence="4 5">Z446</strain>
    </source>
</reference>
<dbReference type="Gene3D" id="3.90.180.10">
    <property type="entry name" value="Medium-chain alcohol dehydrogenases, catalytic domain"/>
    <property type="match status" value="2"/>
</dbReference>
<comment type="caution">
    <text evidence="4">The sequence shown here is derived from an EMBL/GenBank/DDBJ whole genome shotgun (WGS) entry which is preliminary data.</text>
</comment>